<feature type="transmembrane region" description="Helical" evidence="12">
    <location>
        <begin position="7"/>
        <end position="24"/>
    </location>
</feature>
<evidence type="ECO:0000256" key="2">
    <source>
        <dbReference type="ARBA" id="ARBA00004141"/>
    </source>
</evidence>
<evidence type="ECO:0000256" key="4">
    <source>
        <dbReference type="ARBA" id="ARBA00022670"/>
    </source>
</evidence>
<evidence type="ECO:0000256" key="5">
    <source>
        <dbReference type="ARBA" id="ARBA00022692"/>
    </source>
</evidence>
<feature type="transmembrane region" description="Helical" evidence="12">
    <location>
        <begin position="105"/>
        <end position="124"/>
    </location>
</feature>
<dbReference type="EMBL" id="AZQP01000020">
    <property type="protein sequence ID" value="EYE88468.1"/>
    <property type="molecule type" value="Genomic_DNA"/>
</dbReference>
<keyword evidence="6" id="KW-0479">Metal-binding</keyword>
<protein>
    <recommendedName>
        <fullName evidence="13">Peptidase M50 domain-containing protein</fullName>
    </recommendedName>
</protein>
<keyword evidence="11 12" id="KW-0472">Membrane</keyword>
<reference evidence="14 15" key="1">
    <citation type="journal article" date="2014" name="Genome Announc.">
        <title>Draft Genome Sequence of Fervidicella metallireducens Strain AeBT, an Iron-Reducing Thermoanaerobe from the Great Artesian Basin.</title>
        <authorList>
            <person name="Patel B.K."/>
        </authorList>
    </citation>
    <scope>NUCLEOTIDE SEQUENCE [LARGE SCALE GENOMIC DNA]</scope>
    <source>
        <strain evidence="14 15">AeB</strain>
    </source>
</reference>
<comment type="subcellular location">
    <subcellularLocation>
        <location evidence="2">Membrane</location>
        <topology evidence="2">Multi-pass membrane protein</topology>
    </subcellularLocation>
</comment>
<dbReference type="PANTHER" id="PTHR39188">
    <property type="entry name" value="MEMBRANE-ASSOCIATED ZINC METALLOPROTEASE M50B"/>
    <property type="match status" value="1"/>
</dbReference>
<keyword evidence="8" id="KW-0862">Zinc</keyword>
<evidence type="ECO:0000256" key="9">
    <source>
        <dbReference type="ARBA" id="ARBA00022989"/>
    </source>
</evidence>
<evidence type="ECO:0000256" key="10">
    <source>
        <dbReference type="ARBA" id="ARBA00023049"/>
    </source>
</evidence>
<dbReference type="GO" id="GO:0008237">
    <property type="term" value="F:metallopeptidase activity"/>
    <property type="evidence" value="ECO:0007669"/>
    <property type="project" value="UniProtKB-KW"/>
</dbReference>
<gene>
    <name evidence="14" type="ORF">Q428_07750</name>
</gene>
<comment type="similarity">
    <text evidence="3">Belongs to the peptidase M50B family.</text>
</comment>
<name>A0A017RUM2_9CLOT</name>
<dbReference type="Pfam" id="PF02163">
    <property type="entry name" value="Peptidase_M50"/>
    <property type="match status" value="1"/>
</dbReference>
<evidence type="ECO:0000313" key="15">
    <source>
        <dbReference type="Proteomes" id="UP000019681"/>
    </source>
</evidence>
<dbReference type="GO" id="GO:0016020">
    <property type="term" value="C:membrane"/>
    <property type="evidence" value="ECO:0007669"/>
    <property type="project" value="UniProtKB-SubCell"/>
</dbReference>
<dbReference type="STRING" id="1403537.Q428_07750"/>
<dbReference type="InterPro" id="IPR008915">
    <property type="entry name" value="Peptidase_M50"/>
</dbReference>
<evidence type="ECO:0000256" key="6">
    <source>
        <dbReference type="ARBA" id="ARBA00022723"/>
    </source>
</evidence>
<evidence type="ECO:0000256" key="3">
    <source>
        <dbReference type="ARBA" id="ARBA00007931"/>
    </source>
</evidence>
<sequence length="282" mass="34039">MLEKLKILLYFLMIILTYLFFHNYELLIYMISISLHEISHCLVGVCLGYSIRSIKIYPFGLSVRFKQKYIKPLDDFIITLSGPLINLLIYCIFLCISKNVPYFKFIWRANLVLFIFNMLPANFLDGGRILKIILKFYFNYFWGYTITNLIGFIFGCIILFEAFHIQQHYKSMLFVLLGFYFIYKGYCNQRDIKLYIIDDLLFKSVLLKKKDIFKEKNKFYEKNSKILDIIRFFCFNKYHVIYFRDEDRIINKISEKQLISIYFKYGNLTLSECLQKIEIREE</sequence>
<evidence type="ECO:0000313" key="14">
    <source>
        <dbReference type="EMBL" id="EYE88468.1"/>
    </source>
</evidence>
<keyword evidence="15" id="KW-1185">Reference proteome</keyword>
<evidence type="ECO:0000256" key="7">
    <source>
        <dbReference type="ARBA" id="ARBA00022801"/>
    </source>
</evidence>
<dbReference type="GO" id="GO:0006508">
    <property type="term" value="P:proteolysis"/>
    <property type="evidence" value="ECO:0007669"/>
    <property type="project" value="UniProtKB-KW"/>
</dbReference>
<keyword evidence="4" id="KW-0645">Protease</keyword>
<evidence type="ECO:0000256" key="8">
    <source>
        <dbReference type="ARBA" id="ARBA00022833"/>
    </source>
</evidence>
<dbReference type="PANTHER" id="PTHR39188:SF3">
    <property type="entry name" value="STAGE IV SPORULATION PROTEIN FB"/>
    <property type="match status" value="1"/>
</dbReference>
<keyword evidence="5 12" id="KW-0812">Transmembrane</keyword>
<feature type="transmembrane region" description="Helical" evidence="12">
    <location>
        <begin position="72"/>
        <end position="93"/>
    </location>
</feature>
<accession>A0A017RUM2</accession>
<evidence type="ECO:0000256" key="12">
    <source>
        <dbReference type="SAM" id="Phobius"/>
    </source>
</evidence>
<evidence type="ECO:0000259" key="13">
    <source>
        <dbReference type="Pfam" id="PF02163"/>
    </source>
</evidence>
<dbReference type="GO" id="GO:0046872">
    <property type="term" value="F:metal ion binding"/>
    <property type="evidence" value="ECO:0007669"/>
    <property type="project" value="UniProtKB-KW"/>
</dbReference>
<evidence type="ECO:0000256" key="1">
    <source>
        <dbReference type="ARBA" id="ARBA00001947"/>
    </source>
</evidence>
<dbReference type="AlphaFoldDB" id="A0A017RUM2"/>
<keyword evidence="7" id="KW-0378">Hydrolase</keyword>
<proteinExistence type="inferred from homology"/>
<comment type="cofactor">
    <cofactor evidence="1">
        <name>Zn(2+)</name>
        <dbReference type="ChEBI" id="CHEBI:29105"/>
    </cofactor>
</comment>
<evidence type="ECO:0000256" key="11">
    <source>
        <dbReference type="ARBA" id="ARBA00023136"/>
    </source>
</evidence>
<feature type="domain" description="Peptidase M50" evidence="13">
    <location>
        <begin position="26"/>
        <end position="97"/>
    </location>
</feature>
<dbReference type="Proteomes" id="UP000019681">
    <property type="component" value="Unassembled WGS sequence"/>
</dbReference>
<keyword evidence="10" id="KW-0482">Metalloprotease</keyword>
<comment type="caution">
    <text evidence="14">The sequence shown here is derived from an EMBL/GenBank/DDBJ whole genome shotgun (WGS) entry which is preliminary data.</text>
</comment>
<feature type="transmembrane region" description="Helical" evidence="12">
    <location>
        <begin position="136"/>
        <end position="160"/>
    </location>
</feature>
<organism evidence="14 15">
    <name type="scientific">Fervidicella metallireducens AeB</name>
    <dbReference type="NCBI Taxonomy" id="1403537"/>
    <lineage>
        <taxon>Bacteria</taxon>
        <taxon>Bacillati</taxon>
        <taxon>Bacillota</taxon>
        <taxon>Clostridia</taxon>
        <taxon>Eubacteriales</taxon>
        <taxon>Clostridiaceae</taxon>
        <taxon>Fervidicella</taxon>
    </lineage>
</organism>
<keyword evidence="9 12" id="KW-1133">Transmembrane helix</keyword>